<reference evidence="9" key="1">
    <citation type="journal article" date="2023" name="Insect Mol. Biol.">
        <title>Genome sequencing provides insights into the evolution of gene families encoding plant cell wall-degrading enzymes in longhorned beetles.</title>
        <authorList>
            <person name="Shin N.R."/>
            <person name="Okamura Y."/>
            <person name="Kirsch R."/>
            <person name="Pauchet Y."/>
        </authorList>
    </citation>
    <scope>NUCLEOTIDE SEQUENCE</scope>
    <source>
        <strain evidence="9">AMC_N1</strain>
    </source>
</reference>
<keyword evidence="10" id="KW-1185">Reference proteome</keyword>
<evidence type="ECO:0000259" key="8">
    <source>
        <dbReference type="PROSITE" id="PS50240"/>
    </source>
</evidence>
<proteinExistence type="inferred from homology"/>
<dbReference type="GO" id="GO:0005576">
    <property type="term" value="C:extracellular region"/>
    <property type="evidence" value="ECO:0007669"/>
    <property type="project" value="UniProtKB-SubCell"/>
</dbReference>
<dbReference type="GO" id="GO:0003676">
    <property type="term" value="F:nucleic acid binding"/>
    <property type="evidence" value="ECO:0007669"/>
    <property type="project" value="InterPro"/>
</dbReference>
<accession>A0AAV8YYU0</accession>
<dbReference type="FunFam" id="2.40.10.10:FF:000036">
    <property type="entry name" value="Trypsin beta"/>
    <property type="match status" value="1"/>
</dbReference>
<dbReference type="InterPro" id="IPR001254">
    <property type="entry name" value="Trypsin_dom"/>
</dbReference>
<dbReference type="Gene3D" id="3.30.420.10">
    <property type="entry name" value="Ribonuclease H-like superfamily/Ribonuclease H"/>
    <property type="match status" value="1"/>
</dbReference>
<feature type="compositionally biased region" description="Polar residues" evidence="7">
    <location>
        <begin position="31"/>
        <end position="53"/>
    </location>
</feature>
<dbReference type="Pfam" id="PF00089">
    <property type="entry name" value="Trypsin"/>
    <property type="match status" value="1"/>
</dbReference>
<keyword evidence="3" id="KW-0378">Hydrolase</keyword>
<dbReference type="InterPro" id="IPR036397">
    <property type="entry name" value="RNaseH_sf"/>
</dbReference>
<evidence type="ECO:0000256" key="6">
    <source>
        <dbReference type="ARBA" id="ARBA00024195"/>
    </source>
</evidence>
<comment type="similarity">
    <text evidence="6">Belongs to the peptidase S1 family. CLIP subfamily.</text>
</comment>
<dbReference type="PRINTS" id="PR00722">
    <property type="entry name" value="CHYMOTRYPSIN"/>
</dbReference>
<comment type="subcellular location">
    <subcellularLocation>
        <location evidence="1">Secreted</location>
        <location evidence="1">Extracellular space</location>
    </subcellularLocation>
</comment>
<dbReference type="PROSITE" id="PS50240">
    <property type="entry name" value="TRYPSIN_DOM"/>
    <property type="match status" value="1"/>
</dbReference>
<evidence type="ECO:0000256" key="7">
    <source>
        <dbReference type="SAM" id="MobiDB-lite"/>
    </source>
</evidence>
<dbReference type="PROSITE" id="PS00135">
    <property type="entry name" value="TRYPSIN_SER"/>
    <property type="match status" value="1"/>
</dbReference>
<dbReference type="SMART" id="SM00020">
    <property type="entry name" value="Tryp_SPc"/>
    <property type="match status" value="1"/>
</dbReference>
<evidence type="ECO:0000313" key="9">
    <source>
        <dbReference type="EMBL" id="KAJ8956742.1"/>
    </source>
</evidence>
<dbReference type="Gene3D" id="2.40.10.10">
    <property type="entry name" value="Trypsin-like serine proteases"/>
    <property type="match status" value="2"/>
</dbReference>
<dbReference type="Proteomes" id="UP001162162">
    <property type="component" value="Unassembled WGS sequence"/>
</dbReference>
<dbReference type="GO" id="GO:0004252">
    <property type="term" value="F:serine-type endopeptidase activity"/>
    <property type="evidence" value="ECO:0007669"/>
    <property type="project" value="InterPro"/>
</dbReference>
<dbReference type="EMBL" id="JAPWTK010000028">
    <property type="protein sequence ID" value="KAJ8956742.1"/>
    <property type="molecule type" value="Genomic_DNA"/>
</dbReference>
<dbReference type="PANTHER" id="PTHR24256">
    <property type="entry name" value="TRYPTASE-RELATED"/>
    <property type="match status" value="1"/>
</dbReference>
<comment type="caution">
    <text evidence="9">The sequence shown here is derived from an EMBL/GenBank/DDBJ whole genome shotgun (WGS) entry which is preliminary data.</text>
</comment>
<dbReference type="SUPFAM" id="SSF50494">
    <property type="entry name" value="Trypsin-like serine proteases"/>
    <property type="match status" value="1"/>
</dbReference>
<dbReference type="InterPro" id="IPR009003">
    <property type="entry name" value="Peptidase_S1_PA"/>
</dbReference>
<dbReference type="InterPro" id="IPR001314">
    <property type="entry name" value="Peptidase_S1A"/>
</dbReference>
<feature type="region of interest" description="Disordered" evidence="7">
    <location>
        <begin position="24"/>
        <end position="58"/>
    </location>
</feature>
<protein>
    <recommendedName>
        <fullName evidence="8">Peptidase S1 domain-containing protein</fullName>
    </recommendedName>
</protein>
<dbReference type="CDD" id="cd09276">
    <property type="entry name" value="Rnase_HI_RT_non_LTR"/>
    <property type="match status" value="1"/>
</dbReference>
<dbReference type="InterPro" id="IPR043504">
    <property type="entry name" value="Peptidase_S1_PA_chymotrypsin"/>
</dbReference>
<feature type="domain" description="Peptidase S1" evidence="8">
    <location>
        <begin position="15"/>
        <end position="305"/>
    </location>
</feature>
<gene>
    <name evidence="9" type="ORF">NQ318_014098</name>
</gene>
<evidence type="ECO:0000256" key="3">
    <source>
        <dbReference type="ARBA" id="ARBA00022801"/>
    </source>
</evidence>
<dbReference type="AlphaFoldDB" id="A0AAV8YYU0"/>
<evidence type="ECO:0000256" key="4">
    <source>
        <dbReference type="ARBA" id="ARBA00022825"/>
    </source>
</evidence>
<name>A0AAV8YYU0_9CUCU</name>
<keyword evidence="5" id="KW-1015">Disulfide bond</keyword>
<dbReference type="InterPro" id="IPR033116">
    <property type="entry name" value="TRYPSIN_SER"/>
</dbReference>
<dbReference type="InterPro" id="IPR012337">
    <property type="entry name" value="RNaseH-like_sf"/>
</dbReference>
<evidence type="ECO:0000256" key="5">
    <source>
        <dbReference type="ARBA" id="ARBA00023157"/>
    </source>
</evidence>
<evidence type="ECO:0000313" key="10">
    <source>
        <dbReference type="Proteomes" id="UP001162162"/>
    </source>
</evidence>
<keyword evidence="4" id="KW-0720">Serine protease</keyword>
<dbReference type="CDD" id="cd00190">
    <property type="entry name" value="Tryp_SPc"/>
    <property type="match status" value="1"/>
</dbReference>
<evidence type="ECO:0000256" key="1">
    <source>
        <dbReference type="ARBA" id="ARBA00004239"/>
    </source>
</evidence>
<sequence>MRSDRIGRDIIFHKPYRVIVPKEGEEDSHIPIQQNGTTWYTDGSKTEQSTGAGATNRDPDCEISINLGNYATVFQAEITAISACTQEMTRRSYTNKRIQIISDSQAALKALGAVEIHSQALVGVLKLDDNTLDVERQIIQVQSFVVHPDYEGGVNPNDIALLKLSSPVTYNKLVQPISLPGKEEETSGEVVLSGWGSTGGIIFPSMPNNLQKVNIPIVEINECKSALDALLSSGTSPLDLKANICTGPLTGGISACSGDSGGPLASKQGVIGVVSWGVMPCGSAGAPSVYTKVSHYVDWIEKNVDEPLA</sequence>
<dbReference type="SUPFAM" id="SSF53098">
    <property type="entry name" value="Ribonuclease H-like"/>
    <property type="match status" value="1"/>
</dbReference>
<organism evidence="9 10">
    <name type="scientific">Aromia moschata</name>
    <dbReference type="NCBI Taxonomy" id="1265417"/>
    <lineage>
        <taxon>Eukaryota</taxon>
        <taxon>Metazoa</taxon>
        <taxon>Ecdysozoa</taxon>
        <taxon>Arthropoda</taxon>
        <taxon>Hexapoda</taxon>
        <taxon>Insecta</taxon>
        <taxon>Pterygota</taxon>
        <taxon>Neoptera</taxon>
        <taxon>Endopterygota</taxon>
        <taxon>Coleoptera</taxon>
        <taxon>Polyphaga</taxon>
        <taxon>Cucujiformia</taxon>
        <taxon>Chrysomeloidea</taxon>
        <taxon>Cerambycidae</taxon>
        <taxon>Cerambycinae</taxon>
        <taxon>Callichromatini</taxon>
        <taxon>Aromia</taxon>
    </lineage>
</organism>
<dbReference type="GO" id="GO:0006508">
    <property type="term" value="P:proteolysis"/>
    <property type="evidence" value="ECO:0007669"/>
    <property type="project" value="UniProtKB-KW"/>
</dbReference>
<evidence type="ECO:0000256" key="2">
    <source>
        <dbReference type="ARBA" id="ARBA00022670"/>
    </source>
</evidence>
<keyword evidence="2" id="KW-0645">Protease</keyword>
<dbReference type="InterPro" id="IPR051487">
    <property type="entry name" value="Ser/Thr_Proteases_Immune/Dev"/>
</dbReference>